<organism evidence="2 3">
    <name type="scientific">Alteromonas hispanica</name>
    <dbReference type="NCBI Taxonomy" id="315421"/>
    <lineage>
        <taxon>Bacteria</taxon>
        <taxon>Pseudomonadati</taxon>
        <taxon>Pseudomonadota</taxon>
        <taxon>Gammaproteobacteria</taxon>
        <taxon>Alteromonadales</taxon>
        <taxon>Alteromonadaceae</taxon>
        <taxon>Alteromonas/Salinimonas group</taxon>
        <taxon>Alteromonas</taxon>
    </lineage>
</organism>
<dbReference type="RefSeq" id="WP_163112588.1">
    <property type="nucleotide sequence ID" value="NZ_JAAAWP010000012.1"/>
</dbReference>
<name>A0A6L9MXK9_9ALTE</name>
<dbReference type="EMBL" id="JAAAWP010000012">
    <property type="protein sequence ID" value="NDW22896.1"/>
    <property type="molecule type" value="Genomic_DNA"/>
</dbReference>
<keyword evidence="3" id="KW-1185">Reference proteome</keyword>
<reference evidence="2 3" key="1">
    <citation type="submission" date="2020-01" db="EMBL/GenBank/DDBJ databases">
        <title>Genomes of bacteria type strains.</title>
        <authorList>
            <person name="Chen J."/>
            <person name="Zhu S."/>
            <person name="Yang J."/>
        </authorList>
    </citation>
    <scope>NUCLEOTIDE SEQUENCE [LARGE SCALE GENOMIC DNA]</scope>
    <source>
        <strain evidence="2 3">LMG 22958</strain>
    </source>
</reference>
<proteinExistence type="predicted"/>
<protein>
    <submittedName>
        <fullName evidence="2">Uncharacterized protein</fullName>
    </submittedName>
</protein>
<accession>A0A6L9MXK9</accession>
<dbReference type="Proteomes" id="UP000478837">
    <property type="component" value="Unassembled WGS sequence"/>
</dbReference>
<comment type="caution">
    <text evidence="2">The sequence shown here is derived from an EMBL/GenBank/DDBJ whole genome shotgun (WGS) entry which is preliminary data.</text>
</comment>
<sequence>MKNGSLAILFFTASLLLPSSASAAKGVVVYYKSGCNYYIVDANMGYVVLEWYGGNDPSEGDTLAGDFESYGRKEIYNVSADSETKVWVEDYMLSKDSAIEKYYEMCN</sequence>
<evidence type="ECO:0000313" key="3">
    <source>
        <dbReference type="Proteomes" id="UP000478837"/>
    </source>
</evidence>
<keyword evidence="1" id="KW-0732">Signal</keyword>
<feature type="signal peptide" evidence="1">
    <location>
        <begin position="1"/>
        <end position="23"/>
    </location>
</feature>
<evidence type="ECO:0000256" key="1">
    <source>
        <dbReference type="SAM" id="SignalP"/>
    </source>
</evidence>
<gene>
    <name evidence="2" type="ORF">GTW09_15340</name>
</gene>
<feature type="chain" id="PRO_5027087888" evidence="1">
    <location>
        <begin position="24"/>
        <end position="107"/>
    </location>
</feature>
<evidence type="ECO:0000313" key="2">
    <source>
        <dbReference type="EMBL" id="NDW22896.1"/>
    </source>
</evidence>
<dbReference type="AlphaFoldDB" id="A0A6L9MXK9"/>